<dbReference type="STRING" id="30732.ENSOMEP00000021456"/>
<name>A0A3B3CV34_ORYME</name>
<sequence length="96" mass="10957">TAKMNPANPDTCWRNCGTDLGTHTHIFWSCPKISSFWDDVFTALNDVFKQPLARIPELALLGIIPNHFLKKNSSFHLSVFLDSCEVPDQKLFKKNH</sequence>
<protein>
    <submittedName>
        <fullName evidence="1">Uncharacterized protein</fullName>
    </submittedName>
</protein>
<dbReference type="Ensembl" id="ENSOMET00000031110.1">
    <property type="protein sequence ID" value="ENSOMEP00000021456.1"/>
    <property type="gene ID" value="ENSOMEG00000023330.1"/>
</dbReference>
<dbReference type="AlphaFoldDB" id="A0A3B3CV34"/>
<dbReference type="OMA" id="GTHTHIF"/>
<accession>A0A3B3CV34</accession>
<dbReference type="PaxDb" id="30732-ENSOMEP00000021456"/>
<reference evidence="1" key="2">
    <citation type="submission" date="2025-09" db="UniProtKB">
        <authorList>
            <consortium name="Ensembl"/>
        </authorList>
    </citation>
    <scope>IDENTIFICATION</scope>
</reference>
<dbReference type="GeneTree" id="ENSGT00960000187619"/>
<evidence type="ECO:0000313" key="2">
    <source>
        <dbReference type="Proteomes" id="UP000261560"/>
    </source>
</evidence>
<organism evidence="1 2">
    <name type="scientific">Oryzias melastigma</name>
    <name type="common">Marine medaka</name>
    <dbReference type="NCBI Taxonomy" id="30732"/>
    <lineage>
        <taxon>Eukaryota</taxon>
        <taxon>Metazoa</taxon>
        <taxon>Chordata</taxon>
        <taxon>Craniata</taxon>
        <taxon>Vertebrata</taxon>
        <taxon>Euteleostomi</taxon>
        <taxon>Actinopterygii</taxon>
        <taxon>Neopterygii</taxon>
        <taxon>Teleostei</taxon>
        <taxon>Neoteleostei</taxon>
        <taxon>Acanthomorphata</taxon>
        <taxon>Ovalentaria</taxon>
        <taxon>Atherinomorphae</taxon>
        <taxon>Beloniformes</taxon>
        <taxon>Adrianichthyidae</taxon>
        <taxon>Oryziinae</taxon>
        <taxon>Oryzias</taxon>
    </lineage>
</organism>
<keyword evidence="2" id="KW-1185">Reference proteome</keyword>
<evidence type="ECO:0000313" key="1">
    <source>
        <dbReference type="Ensembl" id="ENSOMEP00000021456.1"/>
    </source>
</evidence>
<proteinExistence type="predicted"/>
<dbReference type="Proteomes" id="UP000261560">
    <property type="component" value="Unplaced"/>
</dbReference>
<reference evidence="1" key="1">
    <citation type="submission" date="2025-08" db="UniProtKB">
        <authorList>
            <consortium name="Ensembl"/>
        </authorList>
    </citation>
    <scope>IDENTIFICATION</scope>
</reference>